<evidence type="ECO:0000313" key="2">
    <source>
        <dbReference type="Proteomes" id="UP000471465"/>
    </source>
</evidence>
<accession>A0A6N7BZB6</accession>
<reference evidence="1 2" key="1">
    <citation type="submission" date="2019-09" db="EMBL/GenBank/DDBJ databases">
        <title>Draft genome sequence of Psychrobacter nivimaris LAMA 639, in search for biotechnological relevant genes.</title>
        <authorList>
            <person name="Lima A.O.S."/>
            <person name="Staloch B.E.K."/>
            <person name="Freitas R.C."/>
            <person name="Niero H."/>
            <person name="Silva M.A.C."/>
        </authorList>
    </citation>
    <scope>NUCLEOTIDE SEQUENCE [LARGE SCALE GENOMIC DNA]</scope>
    <source>
        <strain evidence="1 2">LAMA 639</strain>
    </source>
</reference>
<dbReference type="AlphaFoldDB" id="A0A6N7BZB6"/>
<comment type="caution">
    <text evidence="1">The sequence shown here is derived from an EMBL/GenBank/DDBJ whole genome shotgun (WGS) entry which is preliminary data.</text>
</comment>
<proteinExistence type="predicted"/>
<gene>
    <name evidence="1" type="ORF">FQV37_1721</name>
</gene>
<organism evidence="1 2">
    <name type="scientific">Psychrobacter nivimaris</name>
    <dbReference type="NCBI Taxonomy" id="281738"/>
    <lineage>
        <taxon>Bacteria</taxon>
        <taxon>Pseudomonadati</taxon>
        <taxon>Pseudomonadota</taxon>
        <taxon>Gammaproteobacteria</taxon>
        <taxon>Moraxellales</taxon>
        <taxon>Moraxellaceae</taxon>
        <taxon>Psychrobacter</taxon>
    </lineage>
</organism>
<name>A0A6N7BZB6_9GAMM</name>
<evidence type="ECO:0000313" key="1">
    <source>
        <dbReference type="EMBL" id="KAF0567857.1"/>
    </source>
</evidence>
<dbReference type="EMBL" id="VZIZ01000033">
    <property type="protein sequence ID" value="KAF0567857.1"/>
    <property type="molecule type" value="Genomic_DNA"/>
</dbReference>
<protein>
    <submittedName>
        <fullName evidence="1">Uncharacterized protein</fullName>
    </submittedName>
</protein>
<keyword evidence="2" id="KW-1185">Reference proteome</keyword>
<dbReference type="InterPro" id="IPR029039">
    <property type="entry name" value="Flavoprotein-like_sf"/>
</dbReference>
<sequence>MGYKTMKTLVIDTTINAYTESFSAQLLQQIKQQFAESTTYLPLNDMDLPTLDEATLTVIYKKSRGGFERGGASYRRHSEIDVTAV</sequence>
<dbReference type="Proteomes" id="UP000471465">
    <property type="component" value="Unassembled WGS sequence"/>
</dbReference>
<dbReference type="SUPFAM" id="SSF52218">
    <property type="entry name" value="Flavoproteins"/>
    <property type="match status" value="1"/>
</dbReference>